<dbReference type="OMA" id="KNASRCA"/>
<evidence type="ECO:0000256" key="6">
    <source>
        <dbReference type="ARBA" id="ARBA00022792"/>
    </source>
</evidence>
<proteinExistence type="inferred from homology"/>
<organism evidence="13 14">
    <name type="scientific">Drosophila guanche</name>
    <name type="common">Fruit fly</name>
    <dbReference type="NCBI Taxonomy" id="7266"/>
    <lineage>
        <taxon>Eukaryota</taxon>
        <taxon>Metazoa</taxon>
        <taxon>Ecdysozoa</taxon>
        <taxon>Arthropoda</taxon>
        <taxon>Hexapoda</taxon>
        <taxon>Insecta</taxon>
        <taxon>Pterygota</taxon>
        <taxon>Neoptera</taxon>
        <taxon>Endopterygota</taxon>
        <taxon>Diptera</taxon>
        <taxon>Brachycera</taxon>
        <taxon>Muscomorpha</taxon>
        <taxon>Ephydroidea</taxon>
        <taxon>Drosophilidae</taxon>
        <taxon>Drosophila</taxon>
        <taxon>Sophophora</taxon>
    </lineage>
</organism>
<dbReference type="Pfam" id="PF04800">
    <property type="entry name" value="NDUS4"/>
    <property type="match status" value="1"/>
</dbReference>
<dbReference type="Proteomes" id="UP000268350">
    <property type="component" value="Unassembled WGS sequence"/>
</dbReference>
<keyword evidence="14" id="KW-1185">Reference proteome</keyword>
<dbReference type="AlphaFoldDB" id="A0A3B0JEX4"/>
<keyword evidence="10 11" id="KW-0472">Membrane</keyword>
<accession>A0A3B0JEX4</accession>
<gene>
    <name evidence="13" type="ORF">DGUA_6G005846</name>
</gene>
<dbReference type="GO" id="GO:0022900">
    <property type="term" value="P:electron transport chain"/>
    <property type="evidence" value="ECO:0007669"/>
    <property type="project" value="InterPro"/>
</dbReference>
<sequence length="187" mass="21364">MSLLRRVMCLRAASNSLQFLNSATNKNASRCASTKDTDAPLDPKTALARPEELEQHCQLSETITVPTAVDLSPISGVPSAQLKQRRARIHLPPKHAMQSGINNLKKWQIEFDNRERWENPLMGWASTGDPLSNLNLHFGSKDEAITYCERNGWRWYIDAKEPKPKEQKKKSYADNFSWNKRTRLSTK</sequence>
<evidence type="ECO:0000256" key="4">
    <source>
        <dbReference type="ARBA" id="ARBA00022448"/>
    </source>
</evidence>
<evidence type="ECO:0000256" key="8">
    <source>
        <dbReference type="ARBA" id="ARBA00022982"/>
    </source>
</evidence>
<keyword evidence="4 11" id="KW-0813">Transport</keyword>
<dbReference type="GO" id="GO:0005743">
    <property type="term" value="C:mitochondrial inner membrane"/>
    <property type="evidence" value="ECO:0007669"/>
    <property type="project" value="UniProtKB-SubCell"/>
</dbReference>
<keyword evidence="6 11" id="KW-0999">Mitochondrion inner membrane</keyword>
<dbReference type="Gene3D" id="3.30.160.190">
    <property type="entry name" value="atu1810 like domain"/>
    <property type="match status" value="1"/>
</dbReference>
<evidence type="ECO:0000256" key="12">
    <source>
        <dbReference type="SAM" id="MobiDB-lite"/>
    </source>
</evidence>
<protein>
    <recommendedName>
        <fullName evidence="3 11">NADH dehydrogenase [ubiquinone] iron-sulfur protein 4, mitochondrial</fullName>
    </recommendedName>
</protein>
<dbReference type="STRING" id="7266.A0A3B0JEX4"/>
<keyword evidence="9 11" id="KW-0496">Mitochondrion</keyword>
<evidence type="ECO:0000313" key="13">
    <source>
        <dbReference type="EMBL" id="SPP80887.1"/>
    </source>
</evidence>
<evidence type="ECO:0000256" key="9">
    <source>
        <dbReference type="ARBA" id="ARBA00023128"/>
    </source>
</evidence>
<evidence type="ECO:0000256" key="7">
    <source>
        <dbReference type="ARBA" id="ARBA00022946"/>
    </source>
</evidence>
<keyword evidence="5 11" id="KW-0679">Respiratory chain</keyword>
<evidence type="ECO:0000256" key="3">
    <source>
        <dbReference type="ARBA" id="ARBA00015796"/>
    </source>
</evidence>
<dbReference type="PANTHER" id="PTHR12219">
    <property type="entry name" value="NADH-UBIQUINONE OXIDOREDUCTASE"/>
    <property type="match status" value="1"/>
</dbReference>
<evidence type="ECO:0000256" key="1">
    <source>
        <dbReference type="ARBA" id="ARBA00003195"/>
    </source>
</evidence>
<comment type="subcellular location">
    <subcellularLocation>
        <location evidence="11">Mitochondrion inner membrane</location>
        <topology evidence="11">Peripheral membrane protein</topology>
        <orientation evidence="11">Matrix side</orientation>
    </subcellularLocation>
</comment>
<name>A0A3B0JEX4_DROGU</name>
<dbReference type="PANTHER" id="PTHR12219:SF8">
    <property type="entry name" value="NADH DEHYDROGENASE [UBIQUINONE] IRON-SULFUR PROTEIN 4, MITOCHONDRIAL"/>
    <property type="match status" value="1"/>
</dbReference>
<dbReference type="InterPro" id="IPR038532">
    <property type="entry name" value="NDUFS4-like_sf"/>
</dbReference>
<evidence type="ECO:0000256" key="2">
    <source>
        <dbReference type="ARBA" id="ARBA00005882"/>
    </source>
</evidence>
<evidence type="ECO:0000256" key="10">
    <source>
        <dbReference type="ARBA" id="ARBA00023136"/>
    </source>
</evidence>
<dbReference type="FunFam" id="3.30.160.190:FF:000001">
    <property type="entry name" value="NADH-ubiquinone oxidoreductase 21 kDa subunit mitochondrial"/>
    <property type="match status" value="1"/>
</dbReference>
<dbReference type="InterPro" id="IPR006885">
    <property type="entry name" value="NADH_UbQ_FeS_4_mit-like"/>
</dbReference>
<evidence type="ECO:0000256" key="11">
    <source>
        <dbReference type="RuleBase" id="RU367010"/>
    </source>
</evidence>
<keyword evidence="7 11" id="KW-0809">Transit peptide</keyword>
<comment type="function">
    <text evidence="1 11">Accessory subunit of the mitochondrial membrane respiratory chain NADH dehydrogenase (Complex I), that is believed not to be involved in catalysis. Complex I functions in the transfer of electrons from NADH to the respiratory chain. The immediate electron acceptor for the enzyme is believed to be ubiquinone.</text>
</comment>
<feature type="region of interest" description="Disordered" evidence="12">
    <location>
        <begin position="162"/>
        <end position="187"/>
    </location>
</feature>
<dbReference type="OrthoDB" id="3089at2759"/>
<comment type="similarity">
    <text evidence="2 11">Belongs to the complex I NDUFS4 subunit family.</text>
</comment>
<keyword evidence="8 11" id="KW-0249">Electron transport</keyword>
<evidence type="ECO:0000313" key="14">
    <source>
        <dbReference type="Proteomes" id="UP000268350"/>
    </source>
</evidence>
<feature type="compositionally biased region" description="Basic and acidic residues" evidence="12">
    <location>
        <begin position="162"/>
        <end position="172"/>
    </location>
</feature>
<dbReference type="EMBL" id="OUUW01000005">
    <property type="protein sequence ID" value="SPP80887.1"/>
    <property type="molecule type" value="Genomic_DNA"/>
</dbReference>
<evidence type="ECO:0000256" key="5">
    <source>
        <dbReference type="ARBA" id="ARBA00022660"/>
    </source>
</evidence>
<reference evidence="14" key="1">
    <citation type="submission" date="2018-01" db="EMBL/GenBank/DDBJ databases">
        <authorList>
            <person name="Alioto T."/>
            <person name="Alioto T."/>
        </authorList>
    </citation>
    <scope>NUCLEOTIDE SEQUENCE [LARGE SCALE GENOMIC DNA]</scope>
</reference>